<feature type="transmembrane region" description="Helical" evidence="5">
    <location>
        <begin position="163"/>
        <end position="183"/>
    </location>
</feature>
<evidence type="ECO:0000256" key="1">
    <source>
        <dbReference type="ARBA" id="ARBA00004651"/>
    </source>
</evidence>
<evidence type="ECO:0000313" key="7">
    <source>
        <dbReference type="EMBL" id="GAA4544763.1"/>
    </source>
</evidence>
<dbReference type="RefSeq" id="WP_345415926.1">
    <property type="nucleotide sequence ID" value="NZ_BAABGT010000029.1"/>
</dbReference>
<evidence type="ECO:0000256" key="5">
    <source>
        <dbReference type="SAM" id="Phobius"/>
    </source>
</evidence>
<comment type="subcellular location">
    <subcellularLocation>
        <location evidence="1">Cell membrane</location>
        <topology evidence="1">Multi-pass membrane protein</topology>
    </subcellularLocation>
</comment>
<feature type="transmembrane region" description="Helical" evidence="5">
    <location>
        <begin position="73"/>
        <end position="93"/>
    </location>
</feature>
<keyword evidence="4 5" id="KW-0472">Membrane</keyword>
<feature type="transmembrane region" description="Helical" evidence="5">
    <location>
        <begin position="133"/>
        <end position="157"/>
    </location>
</feature>
<dbReference type="InterPro" id="IPR011701">
    <property type="entry name" value="MFS"/>
</dbReference>
<name>A0ABP8RRR9_9PSEU</name>
<evidence type="ECO:0000256" key="4">
    <source>
        <dbReference type="ARBA" id="ARBA00023136"/>
    </source>
</evidence>
<feature type="transmembrane region" description="Helical" evidence="5">
    <location>
        <begin position="295"/>
        <end position="314"/>
    </location>
</feature>
<dbReference type="Gene3D" id="1.20.1720.10">
    <property type="entry name" value="Multidrug resistance protein D"/>
    <property type="match status" value="1"/>
</dbReference>
<feature type="transmembrane region" description="Helical" evidence="5">
    <location>
        <begin position="222"/>
        <end position="239"/>
    </location>
</feature>
<evidence type="ECO:0000259" key="6">
    <source>
        <dbReference type="PROSITE" id="PS50850"/>
    </source>
</evidence>
<evidence type="ECO:0000256" key="2">
    <source>
        <dbReference type="ARBA" id="ARBA00022692"/>
    </source>
</evidence>
<evidence type="ECO:0000313" key="8">
    <source>
        <dbReference type="Proteomes" id="UP001501598"/>
    </source>
</evidence>
<dbReference type="Gene3D" id="1.20.1250.20">
    <property type="entry name" value="MFS general substrate transporter like domains"/>
    <property type="match status" value="1"/>
</dbReference>
<keyword evidence="2 5" id="KW-0812">Transmembrane</keyword>
<proteinExistence type="predicted"/>
<dbReference type="Proteomes" id="UP001501598">
    <property type="component" value="Unassembled WGS sequence"/>
</dbReference>
<dbReference type="CDD" id="cd17321">
    <property type="entry name" value="MFS_MMR_MDR_like"/>
    <property type="match status" value="1"/>
</dbReference>
<keyword evidence="8" id="KW-1185">Reference proteome</keyword>
<gene>
    <name evidence="7" type="ORF">GCM10023175_23470</name>
</gene>
<feature type="transmembrane region" description="Helical" evidence="5">
    <location>
        <begin position="459"/>
        <end position="479"/>
    </location>
</feature>
<keyword evidence="3 5" id="KW-1133">Transmembrane helix</keyword>
<feature type="domain" description="Major facilitator superfamily (MFS) profile" evidence="6">
    <location>
        <begin position="8"/>
        <end position="483"/>
    </location>
</feature>
<feature type="transmembrane region" description="Helical" evidence="5">
    <location>
        <begin position="195"/>
        <end position="216"/>
    </location>
</feature>
<organism evidence="7 8">
    <name type="scientific">Pseudonocardia xishanensis</name>
    <dbReference type="NCBI Taxonomy" id="630995"/>
    <lineage>
        <taxon>Bacteria</taxon>
        <taxon>Bacillati</taxon>
        <taxon>Actinomycetota</taxon>
        <taxon>Actinomycetes</taxon>
        <taxon>Pseudonocardiales</taxon>
        <taxon>Pseudonocardiaceae</taxon>
        <taxon>Pseudonocardia</taxon>
    </lineage>
</organism>
<feature type="transmembrane region" description="Helical" evidence="5">
    <location>
        <begin position="99"/>
        <end position="121"/>
    </location>
</feature>
<protein>
    <submittedName>
        <fullName evidence="7">MFS transporter</fullName>
    </submittedName>
</protein>
<accession>A0ABP8RRR9</accession>
<sequence>MKKTQGVTIAAVALAPFVVFAAFPLPIVALPAIGEDLGVGIAELNLLVSGYALGIGALLLTGGALADRYGAGRVWIGAMAAFALLSAACAVATSVPLLVGARIAAGAAGAALLASSLSLVVQAVEPQRRARAMALWGAAIGAGLSTGPVGAGIALEFGRWRPALAVLAAVAAVAALLGVIALPARRGAAMGRFDLVGTLLLSVGLGGLILGISWVGGGLAPRVWIAFGIAVLLLPTFVLQQRRRPVPLFDVALLRIPSYAGGLVAGLALALSLLSMLVLLGPFLQIVFGLSPLQAGLWFLPATLLSTLVALFGARIGARFSLRARLASGLGLSAVGLAALAFVRPDWTFALLLPGFLACGLGMGLANPALGAAAVVGVPPERSGVAAGAANTARQLGNALGIAVLGAIIHAGALVSARGKLPVAADLLAAGDLRGAAAVTAPDVVQAAYAVSQTAGVRLALEVSAVVALVGAVAAAFLLRPRPVAPAVEPAVALTRP</sequence>
<dbReference type="EMBL" id="BAABGT010000029">
    <property type="protein sequence ID" value="GAA4544763.1"/>
    <property type="molecule type" value="Genomic_DNA"/>
</dbReference>
<feature type="transmembrane region" description="Helical" evidence="5">
    <location>
        <begin position="46"/>
        <end position="66"/>
    </location>
</feature>
<comment type="caution">
    <text evidence="7">The sequence shown here is derived from an EMBL/GenBank/DDBJ whole genome shotgun (WGS) entry which is preliminary data.</text>
</comment>
<dbReference type="InterPro" id="IPR020846">
    <property type="entry name" value="MFS_dom"/>
</dbReference>
<feature type="transmembrane region" description="Helical" evidence="5">
    <location>
        <begin position="349"/>
        <end position="378"/>
    </location>
</feature>
<feature type="transmembrane region" description="Helical" evidence="5">
    <location>
        <begin position="259"/>
        <end position="283"/>
    </location>
</feature>
<reference evidence="8" key="1">
    <citation type="journal article" date="2019" name="Int. J. Syst. Evol. Microbiol.">
        <title>The Global Catalogue of Microorganisms (GCM) 10K type strain sequencing project: providing services to taxonomists for standard genome sequencing and annotation.</title>
        <authorList>
            <consortium name="The Broad Institute Genomics Platform"/>
            <consortium name="The Broad Institute Genome Sequencing Center for Infectious Disease"/>
            <person name="Wu L."/>
            <person name="Ma J."/>
        </authorList>
    </citation>
    <scope>NUCLEOTIDE SEQUENCE [LARGE SCALE GENOMIC DNA]</scope>
    <source>
        <strain evidence="8">JCM 17906</strain>
    </source>
</reference>
<dbReference type="PANTHER" id="PTHR42718">
    <property type="entry name" value="MAJOR FACILITATOR SUPERFAMILY MULTIDRUG TRANSPORTER MFSC"/>
    <property type="match status" value="1"/>
</dbReference>
<dbReference type="PROSITE" id="PS50850">
    <property type="entry name" value="MFS"/>
    <property type="match status" value="1"/>
</dbReference>
<dbReference type="Pfam" id="PF07690">
    <property type="entry name" value="MFS_1"/>
    <property type="match status" value="1"/>
</dbReference>
<feature type="transmembrane region" description="Helical" evidence="5">
    <location>
        <begin position="7"/>
        <end position="34"/>
    </location>
</feature>
<dbReference type="PANTHER" id="PTHR42718:SF49">
    <property type="entry name" value="EXPORT PROTEIN"/>
    <property type="match status" value="1"/>
</dbReference>
<dbReference type="InterPro" id="IPR036259">
    <property type="entry name" value="MFS_trans_sf"/>
</dbReference>
<feature type="transmembrane region" description="Helical" evidence="5">
    <location>
        <begin position="399"/>
        <end position="417"/>
    </location>
</feature>
<feature type="transmembrane region" description="Helical" evidence="5">
    <location>
        <begin position="326"/>
        <end position="343"/>
    </location>
</feature>
<evidence type="ECO:0000256" key="3">
    <source>
        <dbReference type="ARBA" id="ARBA00022989"/>
    </source>
</evidence>
<dbReference type="SUPFAM" id="SSF103473">
    <property type="entry name" value="MFS general substrate transporter"/>
    <property type="match status" value="1"/>
</dbReference>